<reference evidence="2" key="1">
    <citation type="submission" date="2021-09" db="EMBL/GenBank/DDBJ databases">
        <authorList>
            <person name="Martin H S."/>
        </authorList>
    </citation>
    <scope>NUCLEOTIDE SEQUENCE</scope>
</reference>
<dbReference type="Proteomes" id="UP000789524">
    <property type="component" value="Unassembled WGS sequence"/>
</dbReference>
<evidence type="ECO:0000313" key="3">
    <source>
        <dbReference type="Proteomes" id="UP000789524"/>
    </source>
</evidence>
<comment type="caution">
    <text evidence="2">The sequence shown here is derived from an EMBL/GenBank/DDBJ whole genome shotgun (WGS) entry which is preliminary data.</text>
</comment>
<dbReference type="AlphaFoldDB" id="A0A8J2W0J4"/>
<dbReference type="OrthoDB" id="7296307at2759"/>
<accession>A0A8J2W0J4</accession>
<organism evidence="2 3">
    <name type="scientific">Danaus chrysippus</name>
    <name type="common">African queen</name>
    <dbReference type="NCBI Taxonomy" id="151541"/>
    <lineage>
        <taxon>Eukaryota</taxon>
        <taxon>Metazoa</taxon>
        <taxon>Ecdysozoa</taxon>
        <taxon>Arthropoda</taxon>
        <taxon>Hexapoda</taxon>
        <taxon>Insecta</taxon>
        <taxon>Pterygota</taxon>
        <taxon>Neoptera</taxon>
        <taxon>Endopterygota</taxon>
        <taxon>Lepidoptera</taxon>
        <taxon>Glossata</taxon>
        <taxon>Ditrysia</taxon>
        <taxon>Papilionoidea</taxon>
        <taxon>Nymphalidae</taxon>
        <taxon>Danainae</taxon>
        <taxon>Danaini</taxon>
        <taxon>Danaina</taxon>
        <taxon>Danaus</taxon>
        <taxon>Anosia</taxon>
    </lineage>
</organism>
<name>A0A8J2W0J4_9NEOP</name>
<evidence type="ECO:0000256" key="1">
    <source>
        <dbReference type="SAM" id="MobiDB-lite"/>
    </source>
</evidence>
<keyword evidence="3" id="KW-1185">Reference proteome</keyword>
<feature type="region of interest" description="Disordered" evidence="1">
    <location>
        <begin position="166"/>
        <end position="191"/>
    </location>
</feature>
<sequence>MAAVRDRYRDINVKMSVIVMYMVVGRPVRCPVTAGHVPAVPSNPVHDLCTYLNHTAPTLHLAMVMPNETKTRLELSLAYPNPPSTRSSLNVKVPVIGCPERRFVLVHHLRGDSSVVFHSKSVSLAIICCEVAAPCRLDRSLDVKPPLHSQSAAQLGARRSCAEGLFASRSAPRPPPDPAPQQLDREELVLE</sequence>
<gene>
    <name evidence="2" type="ORF">DCHRY22_LOCUS10505</name>
</gene>
<evidence type="ECO:0000313" key="2">
    <source>
        <dbReference type="EMBL" id="CAG9573558.1"/>
    </source>
</evidence>
<dbReference type="EMBL" id="CAKASE010000070">
    <property type="protein sequence ID" value="CAG9573558.1"/>
    <property type="molecule type" value="Genomic_DNA"/>
</dbReference>
<proteinExistence type="predicted"/>
<protein>
    <submittedName>
        <fullName evidence="2">(African queen) hypothetical protein</fullName>
    </submittedName>
</protein>